<organism evidence="1 2">
    <name type="scientific">Grifola frondosa</name>
    <name type="common">Maitake</name>
    <name type="synonym">Polyporus frondosus</name>
    <dbReference type="NCBI Taxonomy" id="5627"/>
    <lineage>
        <taxon>Eukaryota</taxon>
        <taxon>Fungi</taxon>
        <taxon>Dikarya</taxon>
        <taxon>Basidiomycota</taxon>
        <taxon>Agaricomycotina</taxon>
        <taxon>Agaricomycetes</taxon>
        <taxon>Polyporales</taxon>
        <taxon>Grifolaceae</taxon>
        <taxon>Grifola</taxon>
    </lineage>
</organism>
<dbReference type="EMBL" id="LUGG01000002">
    <property type="protein sequence ID" value="OBZ77830.1"/>
    <property type="molecule type" value="Genomic_DNA"/>
</dbReference>
<keyword evidence="2" id="KW-1185">Reference proteome</keyword>
<comment type="caution">
    <text evidence="1">The sequence shown here is derived from an EMBL/GenBank/DDBJ whole genome shotgun (WGS) entry which is preliminary data.</text>
</comment>
<proteinExistence type="predicted"/>
<protein>
    <submittedName>
        <fullName evidence="1">Uncharacterized protein</fullName>
    </submittedName>
</protein>
<evidence type="ECO:0000313" key="2">
    <source>
        <dbReference type="Proteomes" id="UP000092993"/>
    </source>
</evidence>
<reference evidence="1 2" key="1">
    <citation type="submission" date="2016-03" db="EMBL/GenBank/DDBJ databases">
        <title>Whole genome sequencing of Grifola frondosa 9006-11.</title>
        <authorList>
            <person name="Min B."/>
            <person name="Park H."/>
            <person name="Kim J.-G."/>
            <person name="Cho H."/>
            <person name="Oh Y.-L."/>
            <person name="Kong W.-S."/>
            <person name="Choi I.-G."/>
        </authorList>
    </citation>
    <scope>NUCLEOTIDE SEQUENCE [LARGE SCALE GENOMIC DNA]</scope>
    <source>
        <strain evidence="1 2">9006-11</strain>
    </source>
</reference>
<evidence type="ECO:0000313" key="1">
    <source>
        <dbReference type="EMBL" id="OBZ77830.1"/>
    </source>
</evidence>
<dbReference type="Proteomes" id="UP000092993">
    <property type="component" value="Unassembled WGS sequence"/>
</dbReference>
<accession>A0A1C7MLU0</accession>
<dbReference type="AlphaFoldDB" id="A0A1C7MLU0"/>
<name>A0A1C7MLU0_GRIFR</name>
<sequence length="68" mass="7839">MPRIQRYVAAGYRSLSAVHVLLSPCRPAQHSYRRRPQFNDFHLHLWPSISTAVIAFSFPRSPSSRGFI</sequence>
<gene>
    <name evidence="1" type="ORF">A0H81_02159</name>
</gene>